<evidence type="ECO:0000313" key="11">
    <source>
        <dbReference type="Proteomes" id="UP001515480"/>
    </source>
</evidence>
<gene>
    <name evidence="10" type="ORF">AB1Y20_007163</name>
</gene>
<dbReference type="GO" id="GO:0016020">
    <property type="term" value="C:membrane"/>
    <property type="evidence" value="ECO:0007669"/>
    <property type="project" value="UniProtKB-SubCell"/>
</dbReference>
<dbReference type="GO" id="GO:0004930">
    <property type="term" value="F:G protein-coupled receptor activity"/>
    <property type="evidence" value="ECO:0007669"/>
    <property type="project" value="InterPro"/>
</dbReference>
<evidence type="ECO:0000256" key="7">
    <source>
        <dbReference type="SAM" id="MobiDB-lite"/>
    </source>
</evidence>
<dbReference type="InterPro" id="IPR000337">
    <property type="entry name" value="GPCR_3"/>
</dbReference>
<comment type="subcellular location">
    <subcellularLocation>
        <location evidence="1">Membrane</location>
        <topology evidence="1">Multi-pass membrane protein</topology>
    </subcellularLocation>
</comment>
<dbReference type="PANTHER" id="PTHR24060">
    <property type="entry name" value="METABOTROPIC GLUTAMATE RECEPTOR"/>
    <property type="match status" value="1"/>
</dbReference>
<dbReference type="InterPro" id="IPR001828">
    <property type="entry name" value="ANF_lig-bd_rcpt"/>
</dbReference>
<protein>
    <recommendedName>
        <fullName evidence="9">Receptor ligand binding region domain-containing protein</fullName>
    </recommendedName>
</protein>
<dbReference type="SUPFAM" id="SSF53822">
    <property type="entry name" value="Periplasmic binding protein-like I"/>
    <property type="match status" value="1"/>
</dbReference>
<keyword evidence="4 8" id="KW-0472">Membrane</keyword>
<evidence type="ECO:0000256" key="8">
    <source>
        <dbReference type="SAM" id="Phobius"/>
    </source>
</evidence>
<feature type="region of interest" description="Disordered" evidence="7">
    <location>
        <begin position="679"/>
        <end position="726"/>
    </location>
</feature>
<accession>A0AB34ITN2</accession>
<feature type="compositionally biased region" description="Basic and acidic residues" evidence="7">
    <location>
        <begin position="679"/>
        <end position="695"/>
    </location>
</feature>
<evidence type="ECO:0000256" key="4">
    <source>
        <dbReference type="ARBA" id="ARBA00023136"/>
    </source>
</evidence>
<dbReference type="InterPro" id="IPR050726">
    <property type="entry name" value="mGluR"/>
</dbReference>
<evidence type="ECO:0000256" key="1">
    <source>
        <dbReference type="ARBA" id="ARBA00004141"/>
    </source>
</evidence>
<dbReference type="Proteomes" id="UP001515480">
    <property type="component" value="Unassembled WGS sequence"/>
</dbReference>
<sequence>MPPPPPAAPPPPLHLGFFWSGDPTRGRPAAHALSAALHSLHASPRLSFAIVNASPRAALRGARELEAARVDAVLGGGGSSNEALISALSLSLAAVPQLGFGATAPALASRALYPYYSRVVPSDVWQARALAALCASLGWAYVAVVRTADAYAAGAAAAFEKAHAAAGGRVVRALQLPADAAAPPPLDELYASHARVVLLFIGTVGERMLSSSTPRLHFLGADTWIDDLLVDGGSAPLLTAAAGALGTRPHVCVSCAAFSSFLSAWRAAPPLAPPPLACDAPCRASPPPWYAAYAFDAALRLLRAWRAPPPFLAAIRAARGAGLANVSLGADGEPRAGAYDVMQWQFAAAAPRLARVAVASGAGRVAFASNGSGLVFPGFAAGVLPSDGRGASATQSYLLAQPAESLPSAHLGSVAVQLRNSFGEAINASDEACGLVELVLSTCAACTEAQASCACVVVKAGDASCCAGALQLAVAQPKLGGAILCALTFLTPAAAGRYFWAVRLRSVVISGTQGSGFVVVSGEHGDNLLAVLPATLAANLILALCCGWALLYRRRARASRLLRLDGNGGDDPQRDLLALFSNPQMAGLRPLSLGQDMKHLMRSLPLWRIAIEPAASLVDAQEALRRYRPRVVIFSGHTFMGVLAFENDVGKLDLIQSDHSDATLFSRLLLGQVPLSVEPAKESQRSSRGSRRGDDSSCSPIRRLKTLTGGKPFTRRNPIEESPDASPIDTALHAARVEGGAVGLLHPRRSFSENAPRVEDDGDLDVVAREVLDRLQCVMLNGCKTEAIALHLLHTSPKLRIVCWKTLAEDNAARAFSAGFYSSLAAQLERERRARYEWRWWRAASSDRLSIDEAFEAGCDAFRSQGFVFGDPEEHLHPPGHAHHYRPDFINCPHCTPPVHGETLLLGMGEGGVTTLLGSNRESVRERGHSLVNSVSGLMETFTSSLRPRSGSRLCRVRSFSGQPAKAVVTPRLQTASSAIT</sequence>
<evidence type="ECO:0000259" key="9">
    <source>
        <dbReference type="Pfam" id="PF01094"/>
    </source>
</evidence>
<keyword evidence="11" id="KW-1185">Reference proteome</keyword>
<evidence type="ECO:0000313" key="10">
    <source>
        <dbReference type="EMBL" id="KAL1507541.1"/>
    </source>
</evidence>
<keyword evidence="2 8" id="KW-0812">Transmembrane</keyword>
<dbReference type="InterPro" id="IPR028082">
    <property type="entry name" value="Peripla_BP_I"/>
</dbReference>
<organism evidence="10 11">
    <name type="scientific">Prymnesium parvum</name>
    <name type="common">Toxic golden alga</name>
    <dbReference type="NCBI Taxonomy" id="97485"/>
    <lineage>
        <taxon>Eukaryota</taxon>
        <taxon>Haptista</taxon>
        <taxon>Haptophyta</taxon>
        <taxon>Prymnesiophyceae</taxon>
        <taxon>Prymnesiales</taxon>
        <taxon>Prymnesiaceae</taxon>
        <taxon>Prymnesium</taxon>
    </lineage>
</organism>
<evidence type="ECO:0000256" key="2">
    <source>
        <dbReference type="ARBA" id="ARBA00022692"/>
    </source>
</evidence>
<reference evidence="10 11" key="1">
    <citation type="journal article" date="2024" name="Science">
        <title>Giant polyketide synthase enzymes in the biosynthesis of giant marine polyether toxins.</title>
        <authorList>
            <person name="Fallon T.R."/>
            <person name="Shende V.V."/>
            <person name="Wierzbicki I.H."/>
            <person name="Pendleton A.L."/>
            <person name="Watervoot N.F."/>
            <person name="Auber R.P."/>
            <person name="Gonzalez D.J."/>
            <person name="Wisecaver J.H."/>
            <person name="Moore B.S."/>
        </authorList>
    </citation>
    <scope>NUCLEOTIDE SEQUENCE [LARGE SCALE GENOMIC DNA]</scope>
    <source>
        <strain evidence="10 11">12B1</strain>
    </source>
</reference>
<proteinExistence type="predicted"/>
<dbReference type="PRINTS" id="PR00248">
    <property type="entry name" value="GPCRMGR"/>
</dbReference>
<keyword evidence="3 8" id="KW-1133">Transmembrane helix</keyword>
<evidence type="ECO:0000256" key="5">
    <source>
        <dbReference type="ARBA" id="ARBA00023170"/>
    </source>
</evidence>
<evidence type="ECO:0000256" key="6">
    <source>
        <dbReference type="ARBA" id="ARBA00023180"/>
    </source>
</evidence>
<comment type="caution">
    <text evidence="10">The sequence shown here is derived from an EMBL/GenBank/DDBJ whole genome shotgun (WGS) entry which is preliminary data.</text>
</comment>
<feature type="transmembrane region" description="Helical" evidence="8">
    <location>
        <begin position="528"/>
        <end position="551"/>
    </location>
</feature>
<feature type="domain" description="Receptor ligand binding region" evidence="9">
    <location>
        <begin position="46"/>
        <end position="265"/>
    </location>
</feature>
<dbReference type="Pfam" id="PF01094">
    <property type="entry name" value="ANF_receptor"/>
    <property type="match status" value="1"/>
</dbReference>
<name>A0AB34ITN2_PRYPA</name>
<keyword evidence="6" id="KW-0325">Glycoprotein</keyword>
<keyword evidence="5" id="KW-0675">Receptor</keyword>
<evidence type="ECO:0000256" key="3">
    <source>
        <dbReference type="ARBA" id="ARBA00022989"/>
    </source>
</evidence>
<dbReference type="EMBL" id="JBGBPQ010000017">
    <property type="protein sequence ID" value="KAL1507541.1"/>
    <property type="molecule type" value="Genomic_DNA"/>
</dbReference>
<dbReference type="Gene3D" id="3.40.50.2300">
    <property type="match status" value="2"/>
</dbReference>
<dbReference type="AlphaFoldDB" id="A0AB34ITN2"/>